<organism evidence="2 3">
    <name type="scientific">Kitasatospora griseola</name>
    <name type="common">Streptomyces griseolosporeus</name>
    <dbReference type="NCBI Taxonomy" id="2064"/>
    <lineage>
        <taxon>Bacteria</taxon>
        <taxon>Bacillati</taxon>
        <taxon>Actinomycetota</taxon>
        <taxon>Actinomycetes</taxon>
        <taxon>Kitasatosporales</taxon>
        <taxon>Streptomycetaceae</taxon>
        <taxon>Kitasatospora</taxon>
    </lineage>
</organism>
<proteinExistence type="predicted"/>
<reference evidence="2 3" key="1">
    <citation type="submission" date="2015-02" db="EMBL/GenBank/DDBJ databases">
        <title>Draft genome sequence of Kitasatospora griseola MF730-N6, a bafilomycin, terpentecin and satosporin producer.</title>
        <authorList>
            <person name="Arens J.C."/>
            <person name="Haltli B."/>
            <person name="Kerr R.G."/>
        </authorList>
    </citation>
    <scope>NUCLEOTIDE SEQUENCE [LARGE SCALE GENOMIC DNA]</scope>
    <source>
        <strain evidence="2 3">MF730-N6</strain>
    </source>
</reference>
<dbReference type="AlphaFoldDB" id="A0A0D0NBD0"/>
<evidence type="ECO:0008006" key="4">
    <source>
        <dbReference type="Google" id="ProtNLM"/>
    </source>
</evidence>
<evidence type="ECO:0000313" key="2">
    <source>
        <dbReference type="EMBL" id="KIQ65555.1"/>
    </source>
</evidence>
<gene>
    <name evidence="2" type="ORF">TR51_17080</name>
</gene>
<dbReference type="PATRIC" id="fig|2064.6.peg.3664"/>
<comment type="caution">
    <text evidence="2">The sequence shown here is derived from an EMBL/GenBank/DDBJ whole genome shotgun (WGS) entry which is preliminary data.</text>
</comment>
<feature type="compositionally biased region" description="Basic and acidic residues" evidence="1">
    <location>
        <begin position="24"/>
        <end position="44"/>
    </location>
</feature>
<name>A0A0D0NBD0_KITGR</name>
<sequence>MPPGGRTSRRVAHGSPYWPGARCRCGDPQDRLHDQRDRGRERAQPQRPGASRTRPPGTRPYAARTASDVRLVEPEVVLEVVADTASDHAGRWHHPVRAHRIRTDLTLGDLPTA</sequence>
<protein>
    <recommendedName>
        <fullName evidence="4">ATP-dependent DNA ligase family profile domain-containing protein</fullName>
    </recommendedName>
</protein>
<keyword evidence="3" id="KW-1185">Reference proteome</keyword>
<evidence type="ECO:0000313" key="3">
    <source>
        <dbReference type="Proteomes" id="UP000032066"/>
    </source>
</evidence>
<dbReference type="Proteomes" id="UP000032066">
    <property type="component" value="Unassembled WGS sequence"/>
</dbReference>
<feature type="region of interest" description="Disordered" evidence="1">
    <location>
        <begin position="1"/>
        <end position="67"/>
    </location>
</feature>
<evidence type="ECO:0000256" key="1">
    <source>
        <dbReference type="SAM" id="MobiDB-lite"/>
    </source>
</evidence>
<dbReference type="EMBL" id="JXZB01000002">
    <property type="protein sequence ID" value="KIQ65555.1"/>
    <property type="molecule type" value="Genomic_DNA"/>
</dbReference>
<accession>A0A0D0NBD0</accession>